<protein>
    <submittedName>
        <fullName evidence="2">Uncharacterized protein</fullName>
    </submittedName>
</protein>
<proteinExistence type="predicted"/>
<evidence type="ECO:0000313" key="2">
    <source>
        <dbReference type="EMBL" id="SJM91521.1"/>
    </source>
</evidence>
<evidence type="ECO:0000313" key="3">
    <source>
        <dbReference type="Proteomes" id="UP000195667"/>
    </source>
</evidence>
<organism evidence="2 3">
    <name type="scientific">Crenothrix polyspora</name>
    <dbReference type="NCBI Taxonomy" id="360316"/>
    <lineage>
        <taxon>Bacteria</taxon>
        <taxon>Pseudomonadati</taxon>
        <taxon>Pseudomonadota</taxon>
        <taxon>Gammaproteobacteria</taxon>
        <taxon>Methylococcales</taxon>
        <taxon>Crenotrichaceae</taxon>
        <taxon>Crenothrix</taxon>
    </lineage>
</organism>
<evidence type="ECO:0000256" key="1">
    <source>
        <dbReference type="SAM" id="SignalP"/>
    </source>
</evidence>
<dbReference type="RefSeq" id="WP_087142989.1">
    <property type="nucleotide sequence ID" value="NZ_FUKI01000093.1"/>
</dbReference>
<dbReference type="Proteomes" id="UP000195667">
    <property type="component" value="Unassembled WGS sequence"/>
</dbReference>
<accession>A0A1R4H652</accession>
<dbReference type="EMBL" id="FUKI01000093">
    <property type="protein sequence ID" value="SJM91521.1"/>
    <property type="molecule type" value="Genomic_DNA"/>
</dbReference>
<keyword evidence="3" id="KW-1185">Reference proteome</keyword>
<dbReference type="AlphaFoldDB" id="A0A1R4H652"/>
<feature type="chain" id="PRO_5013363179" evidence="1">
    <location>
        <begin position="22"/>
        <end position="381"/>
    </location>
</feature>
<feature type="signal peptide" evidence="1">
    <location>
        <begin position="1"/>
        <end position="21"/>
    </location>
</feature>
<reference evidence="3" key="1">
    <citation type="submission" date="2017-02" db="EMBL/GenBank/DDBJ databases">
        <authorList>
            <person name="Daims H."/>
        </authorList>
    </citation>
    <scope>NUCLEOTIDE SEQUENCE [LARGE SCALE GENOMIC DNA]</scope>
</reference>
<keyword evidence="1" id="KW-0732">Signal</keyword>
<dbReference type="OrthoDB" id="8546032at2"/>
<gene>
    <name evidence="2" type="ORF">CRENPOLYSF1_20002</name>
</gene>
<sequence length="381" mass="41083">MNTLEKLFLAVSAVLSLTSEAAVVQPEVVTLDSYLKDFHPSIYANLAGRNVDFSKLESAYPSTIHNETATPAIVLTRELLISPRKECYKTNGYFLENNFVATCVSQDGTLGNGSGLLGITHNPAGTGTLNTPDYLRPGSPFEYFSVSFNNGSPVYTNNNSNGPLISGADNIPTTITPLYRSAGQEGAVLATSTITQGSNKLKITQKYSLDPNASEIVMRTEIENTGKNTVKNIQFARGLDPDQDYDGYGEFRTANHIGHTFNYGFGIPNVVVDPDHIAWAGGKNTKLFTALYSVDPVTHKTCISDTWTTVPNNILNAICGVAQVPSPGVIYSDATINIAFKVGALNPGQSKVFSYRYLFGKTAKPRIALPAIVLEPVLLSK</sequence>
<name>A0A1R4H652_9GAMM</name>